<dbReference type="Gene3D" id="3.30.70.20">
    <property type="match status" value="1"/>
</dbReference>
<dbReference type="RefSeq" id="WP_376867088.1">
    <property type="nucleotide sequence ID" value="NZ_JBHRYB010000013.1"/>
</dbReference>
<evidence type="ECO:0000259" key="8">
    <source>
        <dbReference type="PROSITE" id="PS51379"/>
    </source>
</evidence>
<keyword evidence="6" id="KW-0411">Iron-sulfur</keyword>
<dbReference type="PROSITE" id="PS00198">
    <property type="entry name" value="4FE4S_FER_1"/>
    <property type="match status" value="1"/>
</dbReference>
<dbReference type="InterPro" id="IPR017896">
    <property type="entry name" value="4Fe4S_Fe-S-bd"/>
</dbReference>
<feature type="transmembrane region" description="Helical" evidence="7">
    <location>
        <begin position="159"/>
        <end position="180"/>
    </location>
</feature>
<dbReference type="Pfam" id="PF12801">
    <property type="entry name" value="Fer4_5"/>
    <property type="match status" value="1"/>
</dbReference>
<organism evidence="9 10">
    <name type="scientific">Bacterioplanoides pacificum</name>
    <dbReference type="NCBI Taxonomy" id="1171596"/>
    <lineage>
        <taxon>Bacteria</taxon>
        <taxon>Pseudomonadati</taxon>
        <taxon>Pseudomonadota</taxon>
        <taxon>Gammaproteobacteria</taxon>
        <taxon>Oceanospirillales</taxon>
        <taxon>Oceanospirillaceae</taxon>
        <taxon>Bacterioplanoides</taxon>
    </lineage>
</organism>
<dbReference type="InterPro" id="IPR017900">
    <property type="entry name" value="4Fe4S_Fe_S_CS"/>
</dbReference>
<keyword evidence="5" id="KW-0408">Iron</keyword>
<dbReference type="NCBIfam" id="TIGR02745">
    <property type="entry name" value="ccoG_rdxA_fixG"/>
    <property type="match status" value="1"/>
</dbReference>
<dbReference type="InterPro" id="IPR014116">
    <property type="entry name" value="Cyt_c_oxidase_cbb3_FixG"/>
</dbReference>
<dbReference type="PANTHER" id="PTHR30176:SF3">
    <property type="entry name" value="FERREDOXIN-TYPE PROTEIN NAPH"/>
    <property type="match status" value="1"/>
</dbReference>
<dbReference type="Pfam" id="PF11614">
    <property type="entry name" value="FixG_C"/>
    <property type="match status" value="1"/>
</dbReference>
<dbReference type="PANTHER" id="PTHR30176">
    <property type="entry name" value="FERREDOXIN-TYPE PROTEIN NAPH"/>
    <property type="match status" value="1"/>
</dbReference>
<keyword evidence="7" id="KW-0472">Membrane</keyword>
<keyword evidence="7" id="KW-1133">Transmembrane helix</keyword>
<evidence type="ECO:0000313" key="10">
    <source>
        <dbReference type="Proteomes" id="UP001595722"/>
    </source>
</evidence>
<keyword evidence="2" id="KW-0004">4Fe-4S</keyword>
<proteinExistence type="predicted"/>
<keyword evidence="1" id="KW-0813">Transport</keyword>
<evidence type="ECO:0000256" key="5">
    <source>
        <dbReference type="ARBA" id="ARBA00023004"/>
    </source>
</evidence>
<dbReference type="Pfam" id="PF13746">
    <property type="entry name" value="Fer4_18"/>
    <property type="match status" value="1"/>
</dbReference>
<evidence type="ECO:0000256" key="6">
    <source>
        <dbReference type="ARBA" id="ARBA00023014"/>
    </source>
</evidence>
<dbReference type="EMBL" id="JBHRYB010000013">
    <property type="protein sequence ID" value="MFC3680974.1"/>
    <property type="molecule type" value="Genomic_DNA"/>
</dbReference>
<dbReference type="SUPFAM" id="SSF54862">
    <property type="entry name" value="4Fe-4S ferredoxins"/>
    <property type="match status" value="1"/>
</dbReference>
<feature type="transmembrane region" description="Helical" evidence="7">
    <location>
        <begin position="79"/>
        <end position="103"/>
    </location>
</feature>
<dbReference type="PROSITE" id="PS51379">
    <property type="entry name" value="4FE4S_FER_2"/>
    <property type="match status" value="1"/>
</dbReference>
<keyword evidence="4" id="KW-0249">Electron transport</keyword>
<keyword evidence="3" id="KW-0479">Metal-binding</keyword>
<evidence type="ECO:0000256" key="1">
    <source>
        <dbReference type="ARBA" id="ARBA00022448"/>
    </source>
</evidence>
<protein>
    <submittedName>
        <fullName evidence="9">Cytochrome c oxidase accessory protein CcoG</fullName>
    </submittedName>
</protein>
<evidence type="ECO:0000313" key="9">
    <source>
        <dbReference type="EMBL" id="MFC3680974.1"/>
    </source>
</evidence>
<evidence type="ECO:0000256" key="3">
    <source>
        <dbReference type="ARBA" id="ARBA00022723"/>
    </source>
</evidence>
<comment type="caution">
    <text evidence="9">The sequence shown here is derived from an EMBL/GenBank/DDBJ whole genome shotgun (WGS) entry which is preliminary data.</text>
</comment>
<evidence type="ECO:0000256" key="4">
    <source>
        <dbReference type="ARBA" id="ARBA00022982"/>
    </source>
</evidence>
<name>A0ABV7VUU1_9GAMM</name>
<keyword evidence="7" id="KW-0812">Transmembrane</keyword>
<accession>A0ABV7VUU1</accession>
<feature type="domain" description="4Fe-4S ferredoxin-type" evidence="8">
    <location>
        <begin position="253"/>
        <end position="281"/>
    </location>
</feature>
<reference evidence="10" key="1">
    <citation type="journal article" date="2019" name="Int. J. Syst. Evol. Microbiol.">
        <title>The Global Catalogue of Microorganisms (GCM) 10K type strain sequencing project: providing services to taxonomists for standard genome sequencing and annotation.</title>
        <authorList>
            <consortium name="The Broad Institute Genomics Platform"/>
            <consortium name="The Broad Institute Genome Sequencing Center for Infectious Disease"/>
            <person name="Wu L."/>
            <person name="Ma J."/>
        </authorList>
    </citation>
    <scope>NUCLEOTIDE SEQUENCE [LARGE SCALE GENOMIC DNA]</scope>
    <source>
        <strain evidence="10">KCTC 42424</strain>
    </source>
</reference>
<dbReference type="InterPro" id="IPR051684">
    <property type="entry name" value="Electron_Trans/Redox"/>
</dbReference>
<dbReference type="InterPro" id="IPR013783">
    <property type="entry name" value="Ig-like_fold"/>
</dbReference>
<evidence type="ECO:0000256" key="7">
    <source>
        <dbReference type="SAM" id="Phobius"/>
    </source>
</evidence>
<evidence type="ECO:0000256" key="2">
    <source>
        <dbReference type="ARBA" id="ARBA00022485"/>
    </source>
</evidence>
<feature type="transmembrane region" description="Helical" evidence="7">
    <location>
        <begin position="192"/>
        <end position="214"/>
    </location>
</feature>
<dbReference type="InterPro" id="IPR032879">
    <property type="entry name" value="FixG_C"/>
</dbReference>
<dbReference type="Proteomes" id="UP001595722">
    <property type="component" value="Unassembled WGS sequence"/>
</dbReference>
<dbReference type="Gene3D" id="2.60.40.10">
    <property type="entry name" value="Immunoglobulins"/>
    <property type="match status" value="1"/>
</dbReference>
<gene>
    <name evidence="9" type="primary">ccoG</name>
    <name evidence="9" type="ORF">ACFOMG_12780</name>
</gene>
<sequence length="452" mass="51416">MSEVNRTAETDWQARRIEATAIDITPHRVKTVSGRFRNWRRLSTWPLLLFFFLTPWLTWDGNPAVHFDLVKKEFHLWSWVLWPEDLTVITGLLIGSAFALFFVSMYAGRLWCGYACPQTTWTFLFIWLEEKIEGSRNQRRKLDQGKGSRSQQLRRLAKFLVWAVLALATAVTALAYFYPLKVWAADVLQGDISAMAMAWVIIIGGLTFINAGWLREKFCTDACPYSRFQSVMFDSFTRTVRYDEQRGEPRGKGNPKNSQGDCVDCNLCVQVCPTNIDIRDGLQIACVDCGACVDACDQVMDKLGKARGLITYEPEQQLSFAQRWRLWGYGMAATLVAVLTISSVFSSEDLTVSVQRDRFSLYELTPQDTITNRYVLNLHNRTTEELQVDVMDGEQRLARLQIAPGSRAGQTINVERQLTTPSGKINLTLKYNQQQQSVEVSYSNPYASVAAN</sequence>
<keyword evidence="10" id="KW-1185">Reference proteome</keyword>
<feature type="transmembrane region" description="Helical" evidence="7">
    <location>
        <begin position="326"/>
        <end position="345"/>
    </location>
</feature>
<feature type="transmembrane region" description="Helical" evidence="7">
    <location>
        <begin position="42"/>
        <end position="59"/>
    </location>
</feature>